<evidence type="ECO:0000313" key="2">
    <source>
        <dbReference type="EMBL" id="KTD09323.1"/>
    </source>
</evidence>
<dbReference type="PATRIC" id="fig|455.5.peg.718"/>
<comment type="caution">
    <text evidence="2">The sequence shown here is derived from an EMBL/GenBank/DDBJ whole genome shotgun (WGS) entry which is preliminary data.</text>
</comment>
<reference evidence="2 3" key="1">
    <citation type="submission" date="2015-11" db="EMBL/GenBank/DDBJ databases">
        <title>Genomic analysis of 38 Legionella species identifies large and diverse effector repertoires.</title>
        <authorList>
            <person name="Burstein D."/>
            <person name="Amaro F."/>
            <person name="Zusman T."/>
            <person name="Lifshitz Z."/>
            <person name="Cohen O."/>
            <person name="Gilbert J.A."/>
            <person name="Pupko T."/>
            <person name="Shuman H.A."/>
            <person name="Segal G."/>
        </authorList>
    </citation>
    <scope>NUCLEOTIDE SEQUENCE [LARGE SCALE GENOMIC DNA]</scope>
    <source>
        <strain evidence="2 3">JA-26-G1-E2</strain>
    </source>
</reference>
<protein>
    <submittedName>
        <fullName evidence="2">Bile acid beta-glucosidase</fullName>
    </submittedName>
</protein>
<dbReference type="RefSeq" id="WP_058448726.1">
    <property type="nucleotide sequence ID" value="NZ_CAAAJF010000015.1"/>
</dbReference>
<gene>
    <name evidence="2" type="ORF">Ljam_0673</name>
</gene>
<feature type="signal peptide" evidence="1">
    <location>
        <begin position="1"/>
        <end position="19"/>
    </location>
</feature>
<evidence type="ECO:0000313" key="3">
    <source>
        <dbReference type="Proteomes" id="UP000054715"/>
    </source>
</evidence>
<accession>A0A0W0UN75</accession>
<feature type="chain" id="PRO_5006914176" evidence="1">
    <location>
        <begin position="20"/>
        <end position="279"/>
    </location>
</feature>
<proteinExistence type="predicted"/>
<keyword evidence="1" id="KW-0732">Signal</keyword>
<evidence type="ECO:0000256" key="1">
    <source>
        <dbReference type="SAM" id="SignalP"/>
    </source>
</evidence>
<dbReference type="AlphaFoldDB" id="A0A0W0UN75"/>
<dbReference type="OrthoDB" id="8442378at2"/>
<dbReference type="STRING" id="455.Ljam_0673"/>
<dbReference type="NCBIfam" id="TIGR03759">
    <property type="entry name" value="conj_TIGR03759"/>
    <property type="match status" value="1"/>
</dbReference>
<dbReference type="Proteomes" id="UP000054715">
    <property type="component" value="Unassembled WGS sequence"/>
</dbReference>
<dbReference type="EMBL" id="LNYG01000012">
    <property type="protein sequence ID" value="KTD09323.1"/>
    <property type="molecule type" value="Genomic_DNA"/>
</dbReference>
<dbReference type="InterPro" id="IPR022293">
    <property type="entry name" value="Integrating-conj_element"/>
</dbReference>
<name>A0A0W0UN75_9GAMM</name>
<sequence length="279" mass="31740">MLKYSAFLIPILACHAVHADMTIPGLNQQPLNHFAIEDKTLARTGLTTNEDDLTSEQDINKITLTDIQLHEAKVWGLTTDEEKRYVLLMQNKSKFYYKGLRQTPIDILGINARNETERNHFAELAARQEAQKVAKNIAWNNAFYNAYNKLFANVPVVGEFDPSPYSPYAHKPVQLTQGDTLYFFIKEQDAVKTILLMLFDAIEQTPDARLHLMLLDMNDTTIQIWANQHQIPQHLVNGGRISLNHGELSYQSLKVNKKSLPLLLLSKNGHSSIVDLGRF</sequence>
<organism evidence="2 3">
    <name type="scientific">Legionella jamestowniensis</name>
    <dbReference type="NCBI Taxonomy" id="455"/>
    <lineage>
        <taxon>Bacteria</taxon>
        <taxon>Pseudomonadati</taxon>
        <taxon>Pseudomonadota</taxon>
        <taxon>Gammaproteobacteria</taxon>
        <taxon>Legionellales</taxon>
        <taxon>Legionellaceae</taxon>
        <taxon>Legionella</taxon>
    </lineage>
</organism>